<evidence type="ECO:0000256" key="7">
    <source>
        <dbReference type="ARBA" id="ARBA00023288"/>
    </source>
</evidence>
<dbReference type="GO" id="GO:0005737">
    <property type="term" value="C:cytoplasm"/>
    <property type="evidence" value="ECO:0007669"/>
    <property type="project" value="TreeGrafter"/>
</dbReference>
<keyword evidence="3" id="KW-0963">Cytoplasm</keyword>
<dbReference type="GO" id="GO:0005819">
    <property type="term" value="C:spindle"/>
    <property type="evidence" value="ECO:0007669"/>
    <property type="project" value="UniProtKB-SubCell"/>
</dbReference>
<protein>
    <submittedName>
        <fullName evidence="11">CCD69 protein</fullName>
    </submittedName>
</protein>
<keyword evidence="4" id="KW-0519">Myristate</keyword>
<evidence type="ECO:0000256" key="6">
    <source>
        <dbReference type="ARBA" id="ARBA00023212"/>
    </source>
</evidence>
<dbReference type="GO" id="GO:0005634">
    <property type="term" value="C:nucleus"/>
    <property type="evidence" value="ECO:0007669"/>
    <property type="project" value="TreeGrafter"/>
</dbReference>
<feature type="coiled-coil region" evidence="9">
    <location>
        <begin position="85"/>
        <end position="148"/>
    </location>
</feature>
<evidence type="ECO:0000256" key="2">
    <source>
        <dbReference type="ARBA" id="ARBA00004214"/>
    </source>
</evidence>
<keyword evidence="5 9" id="KW-0175">Coiled coil</keyword>
<comment type="caution">
    <text evidence="11">The sequence shown here is derived from an EMBL/GenBank/DDBJ whole genome shotgun (WGS) entry which is preliminary data.</text>
</comment>
<dbReference type="PANTHER" id="PTHR24200">
    <property type="entry name" value="TOUCAN, ISOFORM A"/>
    <property type="match status" value="1"/>
</dbReference>
<comment type="similarity">
    <text evidence="8">Belongs to the CCDC69 family.</text>
</comment>
<evidence type="ECO:0000256" key="10">
    <source>
        <dbReference type="SAM" id="MobiDB-lite"/>
    </source>
</evidence>
<keyword evidence="6" id="KW-0206">Cytoskeleton</keyword>
<keyword evidence="7" id="KW-0449">Lipoprotein</keyword>
<evidence type="ECO:0000256" key="8">
    <source>
        <dbReference type="ARBA" id="ARBA00038407"/>
    </source>
</evidence>
<evidence type="ECO:0000313" key="12">
    <source>
        <dbReference type="Proteomes" id="UP000633448"/>
    </source>
</evidence>
<evidence type="ECO:0000313" key="11">
    <source>
        <dbReference type="EMBL" id="NWI87068.1"/>
    </source>
</evidence>
<dbReference type="GO" id="GO:0030496">
    <property type="term" value="C:midbody"/>
    <property type="evidence" value="ECO:0007669"/>
    <property type="project" value="UniProtKB-SubCell"/>
</dbReference>
<organism evidence="11 12">
    <name type="scientific">Pitta sordida</name>
    <name type="common">Hooded pitta</name>
    <dbReference type="NCBI Taxonomy" id="9163"/>
    <lineage>
        <taxon>Eukaryota</taxon>
        <taxon>Metazoa</taxon>
        <taxon>Chordata</taxon>
        <taxon>Craniata</taxon>
        <taxon>Vertebrata</taxon>
        <taxon>Euteleostomi</taxon>
        <taxon>Archelosauria</taxon>
        <taxon>Archosauria</taxon>
        <taxon>Dinosauria</taxon>
        <taxon>Saurischia</taxon>
        <taxon>Theropoda</taxon>
        <taxon>Coelurosauria</taxon>
        <taxon>Aves</taxon>
        <taxon>Neognathae</taxon>
        <taxon>Neoaves</taxon>
        <taxon>Telluraves</taxon>
        <taxon>Australaves</taxon>
        <taxon>Passeriformes</taxon>
        <taxon>Pittidae</taxon>
        <taxon>Pitta</taxon>
    </lineage>
</organism>
<accession>A0A851F2Z6</accession>
<feature type="region of interest" description="Disordered" evidence="10">
    <location>
        <begin position="45"/>
        <end position="67"/>
    </location>
</feature>
<evidence type="ECO:0000256" key="3">
    <source>
        <dbReference type="ARBA" id="ARBA00022490"/>
    </source>
</evidence>
<sequence>LCQRQQKAQLQRGPASQELTALKTENANASLLPEDGKKTAALPQECTDSAGFPRGQEEEQLRDASQAGTTNIHIQVEKGQELELKEQFDALRREHTETLQELQRAHEKEKLLLAESHHRSQEALQETIQALNSQLKSFQEKMKRVEESLLSTDYKKHIQEHGSPSPFWEQELESLHFVIEMKNEHIHSLDKKLLHLEAMEEKNLLLEEKVKTLQQENEDLQVRTQNHLVMARQLSEELQVARGALEKEAQLRDQAHREKEELLYRVLKGGDGTPFPVAAAEVPLIAT</sequence>
<dbReference type="InterPro" id="IPR051293">
    <property type="entry name" value="MTUS1/CCDC69"/>
</dbReference>
<feature type="region of interest" description="Disordered" evidence="10">
    <location>
        <begin position="1"/>
        <end position="21"/>
    </location>
</feature>
<keyword evidence="12" id="KW-1185">Reference proteome</keyword>
<evidence type="ECO:0000256" key="1">
    <source>
        <dbReference type="ARBA" id="ARBA00004186"/>
    </source>
</evidence>
<dbReference type="EMBL" id="WEKX01005975">
    <property type="protein sequence ID" value="NWI87068.1"/>
    <property type="molecule type" value="Genomic_DNA"/>
</dbReference>
<evidence type="ECO:0000256" key="5">
    <source>
        <dbReference type="ARBA" id="ARBA00023054"/>
    </source>
</evidence>
<reference evidence="11" key="1">
    <citation type="submission" date="2019-10" db="EMBL/GenBank/DDBJ databases">
        <title>Bird 10,000 Genomes (B10K) Project - Family phase.</title>
        <authorList>
            <person name="Zhang G."/>
        </authorList>
    </citation>
    <scope>NUCLEOTIDE SEQUENCE</scope>
    <source>
        <strain evidence="11">B10K-DU-002-53</strain>
        <tissue evidence="11">Muscle</tissue>
    </source>
</reference>
<evidence type="ECO:0000256" key="4">
    <source>
        <dbReference type="ARBA" id="ARBA00022707"/>
    </source>
</evidence>
<dbReference type="Proteomes" id="UP000633448">
    <property type="component" value="Unassembled WGS sequence"/>
</dbReference>
<feature type="non-terminal residue" evidence="11">
    <location>
        <position position="287"/>
    </location>
</feature>
<dbReference type="PANTHER" id="PTHR24200:SF6">
    <property type="entry name" value="COILED-COIL DOMAIN-CONTAINING PROTEIN 69"/>
    <property type="match status" value="1"/>
</dbReference>
<evidence type="ECO:0000256" key="9">
    <source>
        <dbReference type="SAM" id="Coils"/>
    </source>
</evidence>
<proteinExistence type="inferred from homology"/>
<comment type="subcellular location">
    <subcellularLocation>
        <location evidence="1">Cytoplasm</location>
        <location evidence="1">Cytoskeleton</location>
        <location evidence="1">Spindle</location>
    </subcellularLocation>
    <subcellularLocation>
        <location evidence="2">Midbody</location>
    </subcellularLocation>
</comment>
<dbReference type="AlphaFoldDB" id="A0A851F2Z6"/>
<name>A0A851F2Z6_PITSO</name>
<feature type="non-terminal residue" evidence="11">
    <location>
        <position position="1"/>
    </location>
</feature>
<dbReference type="GO" id="GO:0008017">
    <property type="term" value="F:microtubule binding"/>
    <property type="evidence" value="ECO:0007669"/>
    <property type="project" value="TreeGrafter"/>
</dbReference>
<dbReference type="OrthoDB" id="10038993at2759"/>
<feature type="coiled-coil region" evidence="9">
    <location>
        <begin position="189"/>
        <end position="261"/>
    </location>
</feature>
<gene>
    <name evidence="11" type="primary">Ccdc69</name>
    <name evidence="11" type="ORF">PITSOR_R13201</name>
</gene>